<evidence type="ECO:0000259" key="4">
    <source>
        <dbReference type="Pfam" id="PF04802"/>
    </source>
</evidence>
<evidence type="ECO:0000259" key="5">
    <source>
        <dbReference type="Pfam" id="PF22972"/>
    </source>
</evidence>
<dbReference type="Pfam" id="PF04802">
    <property type="entry name" value="PP4R3"/>
    <property type="match status" value="1"/>
</dbReference>
<feature type="domain" description="Serine/threonine-protein phosphatase 4 regulatory subunit 3-like central" evidence="4">
    <location>
        <begin position="250"/>
        <end position="764"/>
    </location>
</feature>
<dbReference type="Gene3D" id="1.25.10.10">
    <property type="entry name" value="Leucine-rich Repeat Variant"/>
    <property type="match status" value="1"/>
</dbReference>
<evidence type="ECO:0000313" key="6">
    <source>
        <dbReference type="EMBL" id="KAJ3182064.1"/>
    </source>
</evidence>
<dbReference type="InterPro" id="IPR055236">
    <property type="entry name" value="EVH1_PP4R3"/>
</dbReference>
<comment type="caution">
    <text evidence="6">The sequence shown here is derived from an EMBL/GenBank/DDBJ whole genome shotgun (WGS) entry which is preliminary data.</text>
</comment>
<feature type="region of interest" description="Disordered" evidence="3">
    <location>
        <begin position="1"/>
        <end position="107"/>
    </location>
</feature>
<organism evidence="6 7">
    <name type="scientific">Geranomyces variabilis</name>
    <dbReference type="NCBI Taxonomy" id="109894"/>
    <lineage>
        <taxon>Eukaryota</taxon>
        <taxon>Fungi</taxon>
        <taxon>Fungi incertae sedis</taxon>
        <taxon>Chytridiomycota</taxon>
        <taxon>Chytridiomycota incertae sedis</taxon>
        <taxon>Chytridiomycetes</taxon>
        <taxon>Spizellomycetales</taxon>
        <taxon>Powellomycetaceae</taxon>
        <taxon>Geranomyces</taxon>
    </lineage>
</organism>
<dbReference type="InterPro" id="IPR051137">
    <property type="entry name" value="PP4R3-like"/>
</dbReference>
<feature type="region of interest" description="Disordered" evidence="3">
    <location>
        <begin position="944"/>
        <end position="987"/>
    </location>
</feature>
<evidence type="ECO:0000256" key="1">
    <source>
        <dbReference type="ARBA" id="ARBA00004123"/>
    </source>
</evidence>
<dbReference type="InterPro" id="IPR011989">
    <property type="entry name" value="ARM-like"/>
</dbReference>
<dbReference type="SUPFAM" id="SSF48371">
    <property type="entry name" value="ARM repeat"/>
    <property type="match status" value="1"/>
</dbReference>
<dbReference type="PANTHER" id="PTHR23318:SF0">
    <property type="entry name" value="SERINE_THREONINE-PROTEIN PHOSPHATASE 4 REGULATORY SUBUNIT 3"/>
    <property type="match status" value="1"/>
</dbReference>
<dbReference type="Gene3D" id="2.30.29.30">
    <property type="entry name" value="Pleckstrin-homology domain (PH domain)/Phosphotyrosine-binding domain (PTB)"/>
    <property type="match status" value="1"/>
</dbReference>
<feature type="compositionally biased region" description="Low complexity" evidence="3">
    <location>
        <begin position="75"/>
        <end position="84"/>
    </location>
</feature>
<keyword evidence="7" id="KW-1185">Reference proteome</keyword>
<feature type="compositionally biased region" description="Polar residues" evidence="3">
    <location>
        <begin position="45"/>
        <end position="62"/>
    </location>
</feature>
<dbReference type="InterPro" id="IPR016024">
    <property type="entry name" value="ARM-type_fold"/>
</dbReference>
<feature type="compositionally biased region" description="Basic and acidic residues" evidence="3">
    <location>
        <begin position="785"/>
        <end position="794"/>
    </location>
</feature>
<dbReference type="EMBL" id="JADGJQ010000010">
    <property type="protein sequence ID" value="KAJ3182064.1"/>
    <property type="molecule type" value="Genomic_DNA"/>
</dbReference>
<gene>
    <name evidence="6" type="primary">PSY2</name>
    <name evidence="6" type="ORF">HDU87_000408</name>
</gene>
<dbReference type="GO" id="GO:0030289">
    <property type="term" value="C:protein phosphatase 4 complex"/>
    <property type="evidence" value="ECO:0007669"/>
    <property type="project" value="TreeGrafter"/>
</dbReference>
<feature type="region of interest" description="Disordered" evidence="3">
    <location>
        <begin position="763"/>
        <end position="930"/>
    </location>
</feature>
<dbReference type="InterPro" id="IPR011993">
    <property type="entry name" value="PH-like_dom_sf"/>
</dbReference>
<dbReference type="PANTHER" id="PTHR23318">
    <property type="entry name" value="ATP SYNTHASE GAMMA-RELATED"/>
    <property type="match status" value="1"/>
</dbReference>
<reference evidence="6" key="1">
    <citation type="submission" date="2020-05" db="EMBL/GenBank/DDBJ databases">
        <title>Phylogenomic resolution of chytrid fungi.</title>
        <authorList>
            <person name="Stajich J.E."/>
            <person name="Amses K."/>
            <person name="Simmons R."/>
            <person name="Seto K."/>
            <person name="Myers J."/>
            <person name="Bonds A."/>
            <person name="Quandt C.A."/>
            <person name="Barry K."/>
            <person name="Liu P."/>
            <person name="Grigoriev I."/>
            <person name="Longcore J.E."/>
            <person name="James T.Y."/>
        </authorList>
    </citation>
    <scope>NUCLEOTIDE SEQUENCE</scope>
    <source>
        <strain evidence="6">JEL0379</strain>
    </source>
</reference>
<feature type="compositionally biased region" description="Low complexity" evidence="3">
    <location>
        <begin position="894"/>
        <end position="911"/>
    </location>
</feature>
<keyword evidence="2" id="KW-0539">Nucleus</keyword>
<evidence type="ECO:0000256" key="3">
    <source>
        <dbReference type="SAM" id="MobiDB-lite"/>
    </source>
</evidence>
<feature type="compositionally biased region" description="Acidic residues" evidence="3">
    <location>
        <begin position="795"/>
        <end position="807"/>
    </location>
</feature>
<dbReference type="GO" id="GO:0005654">
    <property type="term" value="C:nucleoplasm"/>
    <property type="evidence" value="ECO:0007669"/>
    <property type="project" value="TreeGrafter"/>
</dbReference>
<feature type="compositionally biased region" description="Basic and acidic residues" evidence="3">
    <location>
        <begin position="94"/>
        <end position="107"/>
    </location>
</feature>
<dbReference type="GO" id="GO:0072542">
    <property type="term" value="F:protein phosphatase activator activity"/>
    <property type="evidence" value="ECO:0007669"/>
    <property type="project" value="TreeGrafter"/>
</dbReference>
<dbReference type="Pfam" id="PF22972">
    <property type="entry name" value="EVH1_PP4R3"/>
    <property type="match status" value="1"/>
</dbReference>
<proteinExistence type="predicted"/>
<name>A0AAD5TR83_9FUNG</name>
<dbReference type="InterPro" id="IPR006887">
    <property type="entry name" value="P4R3-like_central_dom"/>
</dbReference>
<feature type="compositionally biased region" description="Polar residues" evidence="3">
    <location>
        <begin position="913"/>
        <end position="923"/>
    </location>
</feature>
<dbReference type="GO" id="GO:0006974">
    <property type="term" value="P:DNA damage response"/>
    <property type="evidence" value="ECO:0007669"/>
    <property type="project" value="TreeGrafter"/>
</dbReference>
<evidence type="ECO:0000256" key="2">
    <source>
        <dbReference type="ARBA" id="ARBA00023242"/>
    </source>
</evidence>
<feature type="compositionally biased region" description="Polar residues" evidence="3">
    <location>
        <begin position="978"/>
        <end position="987"/>
    </location>
</feature>
<comment type="subcellular location">
    <subcellularLocation>
        <location evidence="1">Nucleus</location>
    </subcellularLocation>
</comment>
<protein>
    <submittedName>
        <fullName evidence="6">Platinum sensitivity protein</fullName>
    </submittedName>
</protein>
<feature type="compositionally biased region" description="Acidic residues" evidence="3">
    <location>
        <begin position="874"/>
        <end position="885"/>
    </location>
</feature>
<dbReference type="AlphaFoldDB" id="A0AAD5TR83"/>
<sequence length="987" mass="110262">MSPLRQRSVGPQKGSAVPCLKAFGPSFPLFMMSDSPAEKLPANDTAEQTARSPVSGSPSVQDNGAKPSSPKRLAPKSPTTSSTRPPVPTPPIAKPERKEGNGAKEKDHAESRFVKVFILDEDGKWADRGTGHADCLFVEKKESWCLVVRTEDDSSVLLNSTIRPDAEYVRQQDTLLVWTESTGEDLALSFQDVEACHELWQELENIQMRLAADKHDIDQLPETPRSNTEEIVVTQDLELSEPTLGNLQRLEKTISFAFRTESGRRELIRVLYDSEFLANLFPVFEQSEDLEDMENLFSLSVIVRCIMSLNEGPMYEFLLKDDIFPQLLGVLEYDRDVPKSKASHREHFQKHANFKQIVPIKNEEIRAKIVQTYRVQYLKDVALARVLDDGTFTALITMTFYNQLDVLTFVKEDPSFLKDLFAILNGPDASHQQKKDAIFFLRELFSMTKQLQSANRMLYLRSSPPDAFYRTLINHGMFTALSAYLGSPDLELRTAVAAITAHLIDHDANMVRSLTQAQFNMPAQQPFFELLVDRLLDEQDAGLRSQYAEMIRALLETAALDASEGIVPHSKSAMGSMDSFLQLVYDKWVAKLIRPILEFDIECAREADDSSMSSSALTSRDRPALCNHICDLLCFMIRQHAARSKYICLTSPVIPKVAALLHAPQGYLRLSALRVIRVCFGMKDDFYYIQIILKKEVLKHVMQAFIDVKAKYNLLNSACLELFEFIVRENPKPIVAHLVTKYRADLVDVTYVKTCQKLIHKYEQNVHPPPEANTPETPDIQPARDGFRKDKSEDDWFNADDGDDEEIGPSPASPGLSVTVATTPPHNPSPKKPTVTSSSPRSSHTIEFVRASPDLRLQGSNPSPPPPRLPLVDYPDDDDDDEDDVLAALANRRTSVSSSSTLSPKPAPLASRPSPTLSFNKLSGPTGILPPAKKILFTLKSKLAEKRAASDVDEDEEQRNAKKSKLGPGTNDRGLDDTPNTPAISSP</sequence>
<evidence type="ECO:0000313" key="7">
    <source>
        <dbReference type="Proteomes" id="UP001212152"/>
    </source>
</evidence>
<dbReference type="SUPFAM" id="SSF50729">
    <property type="entry name" value="PH domain-like"/>
    <property type="match status" value="1"/>
</dbReference>
<feature type="compositionally biased region" description="Low complexity" evidence="3">
    <location>
        <begin position="832"/>
        <end position="843"/>
    </location>
</feature>
<feature type="domain" description="PP4R3 EVH1-like" evidence="5">
    <location>
        <begin position="114"/>
        <end position="210"/>
    </location>
</feature>
<dbReference type="Proteomes" id="UP001212152">
    <property type="component" value="Unassembled WGS sequence"/>
</dbReference>
<accession>A0AAD5TR83</accession>